<gene>
    <name evidence="1" type="ORF">BGZ99_008652</name>
</gene>
<reference evidence="1" key="1">
    <citation type="journal article" date="2020" name="Fungal Divers.">
        <title>Resolving the Mortierellaceae phylogeny through synthesis of multi-gene phylogenetics and phylogenomics.</title>
        <authorList>
            <person name="Vandepol N."/>
            <person name="Liber J."/>
            <person name="Desiro A."/>
            <person name="Na H."/>
            <person name="Kennedy M."/>
            <person name="Barry K."/>
            <person name="Grigoriev I.V."/>
            <person name="Miller A.N."/>
            <person name="O'Donnell K."/>
            <person name="Stajich J.E."/>
            <person name="Bonito G."/>
        </authorList>
    </citation>
    <scope>NUCLEOTIDE SEQUENCE</scope>
    <source>
        <strain evidence="1">REB-010B</strain>
    </source>
</reference>
<sequence>MPLPELRAHHVATFLICVILGQLVLYHRESLKSPSVDPPFFDQQVQPRLQPRPRYHPVVPLTVEDFELLDELADSIVHIEADRVFRGTGSTQIRGTSVTNNAEDAKRIRDQILCWTQHGSWVRQDESQGTSSSWITRKHLGHDQYAKCDVRFTEGLDRLVQENPDYEGSHLAGEYDPKNERYLVREAVKYKWVPDESICGPGPTTVGLEDERATYQPFDKNAFCDSLGQRNILIAGDLTQYQLHDSILSAIGEPFLCQGELGCLPREPHPLCRTSNLKFARNDVLSVPTAFDEETDFYSDGSVVKQPWATPELLQQYSILLLNRGLLWKPDQEFMQELVFMMKHFWLYYPDTVIIYRATHPVANCTVLKEQREDEAIRGPDGESIVPGTTLVKPLTVPPSRVDESEDSQRIFKPSLADVQRQNKLAKVIVESAGGIFLDTEEMFALRPDGRMGEGDCSRFCAPGPLDSYADLLFNTMRILPM</sequence>
<organism evidence="1 2">
    <name type="scientific">Dissophora globulifera</name>
    <dbReference type="NCBI Taxonomy" id="979702"/>
    <lineage>
        <taxon>Eukaryota</taxon>
        <taxon>Fungi</taxon>
        <taxon>Fungi incertae sedis</taxon>
        <taxon>Mucoromycota</taxon>
        <taxon>Mortierellomycotina</taxon>
        <taxon>Mortierellomycetes</taxon>
        <taxon>Mortierellales</taxon>
        <taxon>Mortierellaceae</taxon>
        <taxon>Dissophora</taxon>
    </lineage>
</organism>
<comment type="caution">
    <text evidence="1">The sequence shown here is derived from an EMBL/GenBank/DDBJ whole genome shotgun (WGS) entry which is preliminary data.</text>
</comment>
<name>A0A9P6RAG6_9FUNG</name>
<dbReference type="Proteomes" id="UP000738325">
    <property type="component" value="Unassembled WGS sequence"/>
</dbReference>
<evidence type="ECO:0000313" key="1">
    <source>
        <dbReference type="EMBL" id="KAG0313675.1"/>
    </source>
</evidence>
<evidence type="ECO:0000313" key="2">
    <source>
        <dbReference type="Proteomes" id="UP000738325"/>
    </source>
</evidence>
<dbReference type="OrthoDB" id="630188at2759"/>
<proteinExistence type="predicted"/>
<accession>A0A9P6RAG6</accession>
<keyword evidence="2" id="KW-1185">Reference proteome</keyword>
<dbReference type="EMBL" id="JAAAIP010000682">
    <property type="protein sequence ID" value="KAG0313675.1"/>
    <property type="molecule type" value="Genomic_DNA"/>
</dbReference>
<protein>
    <submittedName>
        <fullName evidence="1">Uncharacterized protein</fullName>
    </submittedName>
</protein>
<dbReference type="AlphaFoldDB" id="A0A9P6RAG6"/>